<dbReference type="EMBL" id="SKFH01000001">
    <property type="protein sequence ID" value="TCZ75014.1"/>
    <property type="molecule type" value="Genomic_DNA"/>
</dbReference>
<feature type="signal peptide" evidence="1">
    <location>
        <begin position="1"/>
        <end position="19"/>
    </location>
</feature>
<dbReference type="OrthoDB" id="1490014at2"/>
<evidence type="ECO:0000256" key="1">
    <source>
        <dbReference type="SAM" id="SignalP"/>
    </source>
</evidence>
<dbReference type="NCBIfam" id="TIGR04131">
    <property type="entry name" value="Bac_Flav_CTERM"/>
    <property type="match status" value="1"/>
</dbReference>
<dbReference type="Gene3D" id="2.60.40.10">
    <property type="entry name" value="Immunoglobulins"/>
    <property type="match status" value="2"/>
</dbReference>
<dbReference type="InterPro" id="IPR035986">
    <property type="entry name" value="PKD_dom_sf"/>
</dbReference>
<dbReference type="Pfam" id="PF18911">
    <property type="entry name" value="PKD_4"/>
    <property type="match status" value="1"/>
</dbReference>
<dbReference type="AlphaFoldDB" id="A0A4R4E5T0"/>
<comment type="caution">
    <text evidence="3">The sequence shown here is derived from an EMBL/GenBank/DDBJ whole genome shotgun (WGS) entry which is preliminary data.</text>
</comment>
<name>A0A4R4E5T0_9BACT</name>
<keyword evidence="4" id="KW-1185">Reference proteome</keyword>
<dbReference type="SUPFAM" id="SSF49299">
    <property type="entry name" value="PKD domain"/>
    <property type="match status" value="2"/>
</dbReference>
<accession>A0A4R4E5T0</accession>
<feature type="chain" id="PRO_5020736399" evidence="1">
    <location>
        <begin position="20"/>
        <end position="882"/>
    </location>
</feature>
<sequence length="882" mass="96919">MKRLYLFLLLAMAFVSAHAEHLKGGFFTYTYVGQGIADPSKLRYDVTLTVYMICTANGGQLSQSVPITIFDALTGQEVRTVNAQLSNSYFLRKSKDEECITNQPEKCYYLIQEYQLSGLELAGSPKGYTLSYQRCCRIAGISNIFGASNALGNTYSIGIPGTDVHPDGPKNSSCSFQVNDTVVICRNNYFQYSFEGTDPDGDRLVYSFCDAWEGGGQGSANNGTCYSCVTPNPAAPPPYVTIPYETGFSGSTPLGDRVSIDPNTGIMSGIAPDVGEYVVTVCVEEWRGSTLIARNRKELHIKVADCSAVRATLDPSYVNCKDFNVIFFNNTPTGVNSSFWDFGVPGLTNDTSNLPTAPYSYPDTGVYIVKLVVNRGERCADSATSTVRVYPGFFPGFRWQGICASKPTQFIDTTSTRYGNVSFWRWDFGDPAVTNDTSLLRNPVYTYPTPSTYSVRFVVGTSKGCRDTVVRQVTIMDKPPLTLPFRDTLICRGDSLRLSAVGSGNFSWTPNGQMQDANTATPLVWPAVTTSYTAQLDDNGCLNRDTVRVRVVNFVTLQLRPDTTICLTDSVRLGGTTDGLRFLWTPGGELNDPTVLEPMALPTQALNLYSLTSFIGHCSTTRQMQVRTVPYPQVSVSGDTTICFRASVTLQGTHNGTSFSWSPTTWLTNANTLTPTARPPDTMVYVLTVRNALSGCPKPSSDTVAVNVMPRIFPDAGNDTMVVAGQPVQLHASGGVRYEWVPTTGLDRPDTSDPIGFYDTNPEFIRYLVRVYDSLNCVDSARLTVRVFRTEPSIFVPTAFTPNGDGRNDVVKPIAVGMREIEYFRVYNRWGELVFETRVNGAGWDGRINGKEQGTNVFVWIVKAIDFTGKPYFAKGTVTLIR</sequence>
<organism evidence="3 4">
    <name type="scientific">Flaviaesturariibacter aridisoli</name>
    <dbReference type="NCBI Taxonomy" id="2545761"/>
    <lineage>
        <taxon>Bacteria</taxon>
        <taxon>Pseudomonadati</taxon>
        <taxon>Bacteroidota</taxon>
        <taxon>Chitinophagia</taxon>
        <taxon>Chitinophagales</taxon>
        <taxon>Chitinophagaceae</taxon>
        <taxon>Flaviaestuariibacter</taxon>
    </lineage>
</organism>
<dbReference type="InterPro" id="IPR026341">
    <property type="entry name" value="T9SS_type_B"/>
</dbReference>
<evidence type="ECO:0000313" key="3">
    <source>
        <dbReference type="EMBL" id="TCZ75014.1"/>
    </source>
</evidence>
<dbReference type="RefSeq" id="WP_131850369.1">
    <property type="nucleotide sequence ID" value="NZ_SKFH01000001.1"/>
</dbReference>
<dbReference type="Proteomes" id="UP000295164">
    <property type="component" value="Unassembled WGS sequence"/>
</dbReference>
<evidence type="ECO:0000259" key="2">
    <source>
        <dbReference type="PROSITE" id="PS50093"/>
    </source>
</evidence>
<evidence type="ECO:0000313" key="4">
    <source>
        <dbReference type="Proteomes" id="UP000295164"/>
    </source>
</evidence>
<dbReference type="PROSITE" id="PS50093">
    <property type="entry name" value="PKD"/>
    <property type="match status" value="1"/>
</dbReference>
<dbReference type="CDD" id="cd00146">
    <property type="entry name" value="PKD"/>
    <property type="match status" value="2"/>
</dbReference>
<keyword evidence="1" id="KW-0732">Signal</keyword>
<dbReference type="InterPro" id="IPR000601">
    <property type="entry name" value="PKD_dom"/>
</dbReference>
<dbReference type="Pfam" id="PF13585">
    <property type="entry name" value="CHU_C"/>
    <property type="match status" value="1"/>
</dbReference>
<feature type="domain" description="PKD" evidence="2">
    <location>
        <begin position="424"/>
        <end position="475"/>
    </location>
</feature>
<dbReference type="InterPro" id="IPR013783">
    <property type="entry name" value="Ig-like_fold"/>
</dbReference>
<protein>
    <submittedName>
        <fullName evidence="3">T9SS type B sorting domain-containing protein</fullName>
    </submittedName>
</protein>
<gene>
    <name evidence="3" type="ORF">E0486_01530</name>
</gene>
<reference evidence="3 4" key="1">
    <citation type="submission" date="2019-03" db="EMBL/GenBank/DDBJ databases">
        <authorList>
            <person name="Kim M.K.M."/>
        </authorList>
    </citation>
    <scope>NUCLEOTIDE SEQUENCE [LARGE SCALE GENOMIC DNA]</scope>
    <source>
        <strain evidence="3 4">17J68-15</strain>
    </source>
</reference>
<proteinExistence type="predicted"/>